<organism evidence="2 3">
    <name type="scientific">Erythranthe guttata</name>
    <name type="common">Yellow monkey flower</name>
    <name type="synonym">Mimulus guttatus</name>
    <dbReference type="NCBI Taxonomy" id="4155"/>
    <lineage>
        <taxon>Eukaryota</taxon>
        <taxon>Viridiplantae</taxon>
        <taxon>Streptophyta</taxon>
        <taxon>Embryophyta</taxon>
        <taxon>Tracheophyta</taxon>
        <taxon>Spermatophyta</taxon>
        <taxon>Magnoliopsida</taxon>
        <taxon>eudicotyledons</taxon>
        <taxon>Gunneridae</taxon>
        <taxon>Pentapetalae</taxon>
        <taxon>asterids</taxon>
        <taxon>lamiids</taxon>
        <taxon>Lamiales</taxon>
        <taxon>Phrymaceae</taxon>
        <taxon>Erythranthe</taxon>
    </lineage>
</organism>
<name>A0A022QFX2_ERYGU</name>
<dbReference type="InterPro" id="IPR044841">
    <property type="entry name" value="LUX/BOA-like"/>
</dbReference>
<proteinExistence type="predicted"/>
<dbReference type="EMBL" id="KI631555">
    <property type="protein sequence ID" value="EYU26861.1"/>
    <property type="molecule type" value="Genomic_DNA"/>
</dbReference>
<feature type="compositionally biased region" description="Gly residues" evidence="1">
    <location>
        <begin position="67"/>
        <end position="76"/>
    </location>
</feature>
<reference evidence="2 3" key="1">
    <citation type="journal article" date="2013" name="Proc. Natl. Acad. Sci. U.S.A.">
        <title>Fine-scale variation in meiotic recombination in Mimulus inferred from population shotgun sequencing.</title>
        <authorList>
            <person name="Hellsten U."/>
            <person name="Wright K.M."/>
            <person name="Jenkins J."/>
            <person name="Shu S."/>
            <person name="Yuan Y."/>
            <person name="Wessler S.R."/>
            <person name="Schmutz J."/>
            <person name="Willis J.H."/>
            <person name="Rokhsar D.S."/>
        </authorList>
    </citation>
    <scope>NUCLEOTIDE SEQUENCE [LARGE SCALE GENOMIC DNA]</scope>
    <source>
        <strain evidence="3">cv. DUN x IM62</strain>
    </source>
</reference>
<dbReference type="GO" id="GO:0005634">
    <property type="term" value="C:nucleus"/>
    <property type="evidence" value="ECO:0000318"/>
    <property type="project" value="GO_Central"/>
</dbReference>
<keyword evidence="3" id="KW-1185">Reference proteome</keyword>
<dbReference type="PANTHER" id="PTHR31442">
    <property type="entry name" value="HOMEODOMAIN-LIKE SUPERFAMILY PROTEIN-RELATED"/>
    <property type="match status" value="1"/>
</dbReference>
<sequence length="200" mass="21562">VMFYEQLDEELPSPEELMPLSQSLITPDLALAFNIPIPHHTPPPHSTAISSQPNSSAEFDSPEMSGTTGGGGGGGDEPARALKPPRLLHKRFVDAVAHLGIKNAVLKTVMQLMSVDGLPRENKYRLYLKRMLGISRNGGGNNNPTALSASGMDAATNHLFASLPVPAHFLHTGRPNPTITCLSSLFPPPPQCNTTTRWPW</sequence>
<evidence type="ECO:0000313" key="3">
    <source>
        <dbReference type="Proteomes" id="UP000030748"/>
    </source>
</evidence>
<accession>A0A022QFX2</accession>
<dbReference type="Proteomes" id="UP000030748">
    <property type="component" value="Unassembled WGS sequence"/>
</dbReference>
<dbReference type="AlphaFoldDB" id="A0A022QFX2"/>
<dbReference type="Gene3D" id="1.10.10.60">
    <property type="entry name" value="Homeodomain-like"/>
    <property type="match status" value="1"/>
</dbReference>
<dbReference type="STRING" id="4155.A0A022QFX2"/>
<evidence type="ECO:0000313" key="2">
    <source>
        <dbReference type="EMBL" id="EYU26861.1"/>
    </source>
</evidence>
<protein>
    <submittedName>
        <fullName evidence="2">Uncharacterized protein</fullName>
    </submittedName>
</protein>
<gene>
    <name evidence="2" type="ORF">MIMGU_mgv11b022949mg</name>
</gene>
<feature type="region of interest" description="Disordered" evidence="1">
    <location>
        <begin position="35"/>
        <end position="82"/>
    </location>
</feature>
<dbReference type="PANTHER" id="PTHR31442:SF29">
    <property type="entry name" value="HOMEODOMAIN-LIKE SUPERFAMILY PROTEIN"/>
    <property type="match status" value="1"/>
</dbReference>
<feature type="non-terminal residue" evidence="2">
    <location>
        <position position="1"/>
    </location>
</feature>
<dbReference type="GO" id="GO:0003700">
    <property type="term" value="F:DNA-binding transcription factor activity"/>
    <property type="evidence" value="ECO:0000318"/>
    <property type="project" value="GO_Central"/>
</dbReference>
<evidence type="ECO:0000256" key="1">
    <source>
        <dbReference type="SAM" id="MobiDB-lite"/>
    </source>
</evidence>